<comment type="caution">
    <text evidence="1">The sequence shown here is derived from an EMBL/GenBank/DDBJ whole genome shotgun (WGS) entry which is preliminary data.</text>
</comment>
<dbReference type="Proteomes" id="UP000829196">
    <property type="component" value="Unassembled WGS sequence"/>
</dbReference>
<dbReference type="EMBL" id="JAGYWB010000006">
    <property type="protein sequence ID" value="KAI0519771.1"/>
    <property type="molecule type" value="Genomic_DNA"/>
</dbReference>
<organism evidence="1 2">
    <name type="scientific">Dendrobium nobile</name>
    <name type="common">Orchid</name>
    <dbReference type="NCBI Taxonomy" id="94219"/>
    <lineage>
        <taxon>Eukaryota</taxon>
        <taxon>Viridiplantae</taxon>
        <taxon>Streptophyta</taxon>
        <taxon>Embryophyta</taxon>
        <taxon>Tracheophyta</taxon>
        <taxon>Spermatophyta</taxon>
        <taxon>Magnoliopsida</taxon>
        <taxon>Liliopsida</taxon>
        <taxon>Asparagales</taxon>
        <taxon>Orchidaceae</taxon>
        <taxon>Epidendroideae</taxon>
        <taxon>Malaxideae</taxon>
        <taxon>Dendrobiinae</taxon>
        <taxon>Dendrobium</taxon>
    </lineage>
</organism>
<gene>
    <name evidence="1" type="ORF">KFK09_007232</name>
</gene>
<evidence type="ECO:0000313" key="1">
    <source>
        <dbReference type="EMBL" id="KAI0519771.1"/>
    </source>
</evidence>
<reference evidence="1" key="1">
    <citation type="journal article" date="2022" name="Front. Genet.">
        <title>Chromosome-Scale Assembly of the Dendrobium nobile Genome Provides Insights Into the Molecular Mechanism of the Biosynthesis of the Medicinal Active Ingredient of Dendrobium.</title>
        <authorList>
            <person name="Xu Q."/>
            <person name="Niu S.-C."/>
            <person name="Li K.-L."/>
            <person name="Zheng P.-J."/>
            <person name="Zhang X.-J."/>
            <person name="Jia Y."/>
            <person name="Liu Y."/>
            <person name="Niu Y.-X."/>
            <person name="Yu L.-H."/>
            <person name="Chen D.-F."/>
            <person name="Zhang G.-Q."/>
        </authorList>
    </citation>
    <scope>NUCLEOTIDE SEQUENCE</scope>
    <source>
        <tissue evidence="1">Leaf</tissue>
    </source>
</reference>
<protein>
    <submittedName>
        <fullName evidence="1">Uncharacterized protein</fullName>
    </submittedName>
</protein>
<sequence length="116" mass="13798">MQKTTQRGIKLDREYKIFIQHNKIFHINSTTAKFYCKKKNDFECFLIIPKNRFILFFFINDLLFCKDVCTFDAFLYERAFQTSFAPHISFLVTFCFTIAVCDCNFAADAIHCKKFV</sequence>
<keyword evidence="2" id="KW-1185">Reference proteome</keyword>
<proteinExistence type="predicted"/>
<accession>A0A8T3BVW0</accession>
<name>A0A8T3BVW0_DENNO</name>
<evidence type="ECO:0000313" key="2">
    <source>
        <dbReference type="Proteomes" id="UP000829196"/>
    </source>
</evidence>
<dbReference type="AlphaFoldDB" id="A0A8T3BVW0"/>